<evidence type="ECO:0000256" key="1">
    <source>
        <dbReference type="SAM" id="MobiDB-lite"/>
    </source>
</evidence>
<dbReference type="AlphaFoldDB" id="A0A6A5ZQ45"/>
<organism evidence="2 3">
    <name type="scientific">Lophiotrema nucula</name>
    <dbReference type="NCBI Taxonomy" id="690887"/>
    <lineage>
        <taxon>Eukaryota</taxon>
        <taxon>Fungi</taxon>
        <taxon>Dikarya</taxon>
        <taxon>Ascomycota</taxon>
        <taxon>Pezizomycotina</taxon>
        <taxon>Dothideomycetes</taxon>
        <taxon>Pleosporomycetidae</taxon>
        <taxon>Pleosporales</taxon>
        <taxon>Lophiotremataceae</taxon>
        <taxon>Lophiotrema</taxon>
    </lineage>
</organism>
<dbReference type="Proteomes" id="UP000799770">
    <property type="component" value="Unassembled WGS sequence"/>
</dbReference>
<reference evidence="2" key="1">
    <citation type="journal article" date="2020" name="Stud. Mycol.">
        <title>101 Dothideomycetes genomes: a test case for predicting lifestyles and emergence of pathogens.</title>
        <authorList>
            <person name="Haridas S."/>
            <person name="Albert R."/>
            <person name="Binder M."/>
            <person name="Bloem J."/>
            <person name="Labutti K."/>
            <person name="Salamov A."/>
            <person name="Andreopoulos B."/>
            <person name="Baker S."/>
            <person name="Barry K."/>
            <person name="Bills G."/>
            <person name="Bluhm B."/>
            <person name="Cannon C."/>
            <person name="Castanera R."/>
            <person name="Culley D."/>
            <person name="Daum C."/>
            <person name="Ezra D."/>
            <person name="Gonzalez J."/>
            <person name="Henrissat B."/>
            <person name="Kuo A."/>
            <person name="Liang C."/>
            <person name="Lipzen A."/>
            <person name="Lutzoni F."/>
            <person name="Magnuson J."/>
            <person name="Mondo S."/>
            <person name="Nolan M."/>
            <person name="Ohm R."/>
            <person name="Pangilinan J."/>
            <person name="Park H.-J."/>
            <person name="Ramirez L."/>
            <person name="Alfaro M."/>
            <person name="Sun H."/>
            <person name="Tritt A."/>
            <person name="Yoshinaga Y."/>
            <person name="Zwiers L.-H."/>
            <person name="Turgeon B."/>
            <person name="Goodwin S."/>
            <person name="Spatafora J."/>
            <person name="Crous P."/>
            <person name="Grigoriev I."/>
        </authorList>
    </citation>
    <scope>NUCLEOTIDE SEQUENCE</scope>
    <source>
        <strain evidence="2">CBS 627.86</strain>
    </source>
</reference>
<feature type="compositionally biased region" description="Basic and acidic residues" evidence="1">
    <location>
        <begin position="328"/>
        <end position="350"/>
    </location>
</feature>
<keyword evidence="3" id="KW-1185">Reference proteome</keyword>
<feature type="region of interest" description="Disordered" evidence="1">
    <location>
        <begin position="185"/>
        <end position="233"/>
    </location>
</feature>
<dbReference type="EMBL" id="ML977312">
    <property type="protein sequence ID" value="KAF2121589.1"/>
    <property type="molecule type" value="Genomic_DNA"/>
</dbReference>
<accession>A0A6A5ZQ45</accession>
<name>A0A6A5ZQ45_9PLEO</name>
<proteinExistence type="predicted"/>
<evidence type="ECO:0000313" key="2">
    <source>
        <dbReference type="EMBL" id="KAF2121589.1"/>
    </source>
</evidence>
<sequence>MASDSSRLKKNAMFGARAPITLDYIQQLASEKFPQAFESLPGANQMWFVNLKFEHEGQYGSLPASCKDNPNSHALRIGTYDKGLEDGTGPRVYAILYSQKQNNVAYIYRDKPTFKAISTHDLYFVDLEEPFGEIGERLLDTMINRLLKTLTIYYMLLTDNSKEVGWYNTFNADFQKACEQIAKRLQPDNRSPLNEEQDREEVLDSSTSGTGLEAHPRKRFRDETSDEEDEESSYNHFAKKALVIDSLVGLPKRTDHRNLVYYARKAQESFDRVSSKYLSAALVSSENRVEKAGLQKRIDELEAEATRKNGEHVAQIQAFRDEIAATNEKNKKVQDDNAQRLADADTRASERVQQVKAEAERRLKEAEERVQAALWQGYETAKASLRQELENAKIET</sequence>
<feature type="region of interest" description="Disordered" evidence="1">
    <location>
        <begin position="328"/>
        <end position="353"/>
    </location>
</feature>
<gene>
    <name evidence="2" type="ORF">BDV96DRAFT_217366</name>
</gene>
<protein>
    <submittedName>
        <fullName evidence="2">Uncharacterized protein</fullName>
    </submittedName>
</protein>
<evidence type="ECO:0000313" key="3">
    <source>
        <dbReference type="Proteomes" id="UP000799770"/>
    </source>
</evidence>